<evidence type="ECO:0000313" key="3">
    <source>
        <dbReference type="Proteomes" id="UP000613193"/>
    </source>
</evidence>
<dbReference type="InterPro" id="IPR038360">
    <property type="entry name" value="DUF4844_sf"/>
</dbReference>
<sequence>MKQTIGTILGLILMTSTSCAQQTMDIPPNATNNLKKFKLKEKFVEDSTIFYPGIGDPKLRPILTQKINAAADDFEKVTKKDKTTAKDFQQKIKTGLERFSDINLDTEDRERICFYFEELMDIVGLQSSDGLLNTFMYGFDPEKAKQKE</sequence>
<name>A0A934UN94_9SPHI</name>
<feature type="signal peptide" evidence="1">
    <location>
        <begin position="1"/>
        <end position="20"/>
    </location>
</feature>
<feature type="chain" id="PRO_5038081406" evidence="1">
    <location>
        <begin position="21"/>
        <end position="148"/>
    </location>
</feature>
<dbReference type="RefSeq" id="WP_200067105.1">
    <property type="nucleotide sequence ID" value="NZ_JAEHFW010000003.1"/>
</dbReference>
<dbReference type="PROSITE" id="PS51257">
    <property type="entry name" value="PROKAR_LIPOPROTEIN"/>
    <property type="match status" value="1"/>
</dbReference>
<evidence type="ECO:0000313" key="2">
    <source>
        <dbReference type="EMBL" id="MBK0380558.1"/>
    </source>
</evidence>
<protein>
    <submittedName>
        <fullName evidence="2">DUF4844 domain-containing protein</fullName>
    </submittedName>
</protein>
<comment type="caution">
    <text evidence="2">The sequence shown here is derived from an EMBL/GenBank/DDBJ whole genome shotgun (WGS) entry which is preliminary data.</text>
</comment>
<dbReference type="EMBL" id="JAEHFW010000003">
    <property type="protein sequence ID" value="MBK0380558.1"/>
    <property type="molecule type" value="Genomic_DNA"/>
</dbReference>
<keyword evidence="1" id="KW-0732">Signal</keyword>
<dbReference type="Pfam" id="PF16133">
    <property type="entry name" value="DUF4844"/>
    <property type="match status" value="1"/>
</dbReference>
<proteinExistence type="predicted"/>
<gene>
    <name evidence="2" type="ORF">I5M19_14630</name>
</gene>
<dbReference type="AlphaFoldDB" id="A0A934UN94"/>
<evidence type="ECO:0000256" key="1">
    <source>
        <dbReference type="SAM" id="SignalP"/>
    </source>
</evidence>
<accession>A0A934UN94</accession>
<dbReference type="Proteomes" id="UP000613193">
    <property type="component" value="Unassembled WGS sequence"/>
</dbReference>
<dbReference type="Gene3D" id="1.20.1480.40">
    <property type="entry name" value="Uncharacterised protein PF16133, DUF4844"/>
    <property type="match status" value="1"/>
</dbReference>
<keyword evidence="3" id="KW-1185">Reference proteome</keyword>
<reference evidence="2" key="1">
    <citation type="submission" date="2020-12" db="EMBL/GenBank/DDBJ databases">
        <title>Bacterial novel species Mucilaginibacter sp. SD-g isolated from soil.</title>
        <authorList>
            <person name="Jung H.-Y."/>
        </authorList>
    </citation>
    <scope>NUCLEOTIDE SEQUENCE</scope>
    <source>
        <strain evidence="2">SD-g</strain>
    </source>
</reference>
<dbReference type="InterPro" id="IPR032301">
    <property type="entry name" value="DUF4844"/>
</dbReference>
<organism evidence="2 3">
    <name type="scientific">Mucilaginibacter segetis</name>
    <dbReference type="NCBI Taxonomy" id="2793071"/>
    <lineage>
        <taxon>Bacteria</taxon>
        <taxon>Pseudomonadati</taxon>
        <taxon>Bacteroidota</taxon>
        <taxon>Sphingobacteriia</taxon>
        <taxon>Sphingobacteriales</taxon>
        <taxon>Sphingobacteriaceae</taxon>
        <taxon>Mucilaginibacter</taxon>
    </lineage>
</organism>